<dbReference type="Pfam" id="PF19700">
    <property type="entry name" value="DUF6198"/>
    <property type="match status" value="1"/>
</dbReference>
<name>A0ABV6LNK3_9BACI</name>
<dbReference type="PANTHER" id="PTHR40078:SF1">
    <property type="entry name" value="INTEGRAL MEMBRANE PROTEIN"/>
    <property type="match status" value="1"/>
</dbReference>
<evidence type="ECO:0000313" key="3">
    <source>
        <dbReference type="Proteomes" id="UP001589836"/>
    </source>
</evidence>
<dbReference type="InterPro" id="IPR038750">
    <property type="entry name" value="YczE/YyaS-like"/>
</dbReference>
<keyword evidence="1" id="KW-0812">Transmembrane</keyword>
<feature type="transmembrane region" description="Helical" evidence="1">
    <location>
        <begin position="168"/>
        <end position="186"/>
    </location>
</feature>
<keyword evidence="1" id="KW-0472">Membrane</keyword>
<feature type="transmembrane region" description="Helical" evidence="1">
    <location>
        <begin position="104"/>
        <end position="122"/>
    </location>
</feature>
<dbReference type="RefSeq" id="WP_377347496.1">
    <property type="nucleotide sequence ID" value="NZ_JBHLTP010000009.1"/>
</dbReference>
<protein>
    <submittedName>
        <fullName evidence="2">YitT family protein</fullName>
    </submittedName>
</protein>
<proteinExistence type="predicted"/>
<dbReference type="EMBL" id="JBHLTP010000009">
    <property type="protein sequence ID" value="MFC0523986.1"/>
    <property type="molecule type" value="Genomic_DNA"/>
</dbReference>
<evidence type="ECO:0000256" key="1">
    <source>
        <dbReference type="SAM" id="Phobius"/>
    </source>
</evidence>
<dbReference type="Proteomes" id="UP001589836">
    <property type="component" value="Unassembled WGS sequence"/>
</dbReference>
<accession>A0ABV6LNK3</accession>
<feature type="transmembrane region" description="Helical" evidence="1">
    <location>
        <begin position="71"/>
        <end position="92"/>
    </location>
</feature>
<gene>
    <name evidence="2" type="ORF">ACFFGV_10485</name>
</gene>
<keyword evidence="1" id="KW-1133">Transmembrane helix</keyword>
<feature type="transmembrane region" description="Helical" evidence="1">
    <location>
        <begin position="7"/>
        <end position="26"/>
    </location>
</feature>
<reference evidence="2 3" key="1">
    <citation type="submission" date="2024-09" db="EMBL/GenBank/DDBJ databases">
        <authorList>
            <person name="Sun Q."/>
            <person name="Mori K."/>
        </authorList>
    </citation>
    <scope>NUCLEOTIDE SEQUENCE [LARGE SCALE GENOMIC DNA]</scope>
    <source>
        <strain evidence="2 3">NCAIM B.02529</strain>
    </source>
</reference>
<dbReference type="PANTHER" id="PTHR40078">
    <property type="entry name" value="INTEGRAL MEMBRANE PROTEIN-RELATED"/>
    <property type="match status" value="1"/>
</dbReference>
<feature type="transmembrane region" description="Helical" evidence="1">
    <location>
        <begin position="46"/>
        <end position="64"/>
    </location>
</feature>
<organism evidence="2 3">
    <name type="scientific">Pontibacillus salicampi</name>
    <dbReference type="NCBI Taxonomy" id="1449801"/>
    <lineage>
        <taxon>Bacteria</taxon>
        <taxon>Bacillati</taxon>
        <taxon>Bacillota</taxon>
        <taxon>Bacilli</taxon>
        <taxon>Bacillales</taxon>
        <taxon>Bacillaceae</taxon>
        <taxon>Pontibacillus</taxon>
    </lineage>
</organism>
<sequence>MKRTGFYFVGILIMTLGISLTIHSGLGTMPFDSLNVGLTNTFGLTPGTWEVINGGVLIVINAMLLRHRPDLLALLTAFITGVGIDFWLYLVLSSLPVHTFLSSFILLVTGIALVGAGVATYVKARFAYNPVDGFMFAIKQLTGFSLGASKAIVSLLLLVIAYFLNGPIGMGTVLAVILIGPIINYFQSVLDRTGGKMENSAKHGA</sequence>
<feature type="transmembrane region" description="Helical" evidence="1">
    <location>
        <begin position="143"/>
        <end position="162"/>
    </location>
</feature>
<keyword evidence="3" id="KW-1185">Reference proteome</keyword>
<comment type="caution">
    <text evidence="2">The sequence shown here is derived from an EMBL/GenBank/DDBJ whole genome shotgun (WGS) entry which is preliminary data.</text>
</comment>
<evidence type="ECO:0000313" key="2">
    <source>
        <dbReference type="EMBL" id="MFC0523986.1"/>
    </source>
</evidence>